<dbReference type="KEGG" id="rsz:108808675"/>
<dbReference type="InterPro" id="IPR023175">
    <property type="entry name" value="Vta1/CALS_N_sf"/>
</dbReference>
<reference evidence="4" key="2">
    <citation type="submission" date="2025-08" db="UniProtKB">
        <authorList>
            <consortium name="RefSeq"/>
        </authorList>
    </citation>
    <scope>IDENTIFICATION</scope>
    <source>
        <tissue evidence="4">Leaf</tissue>
    </source>
</reference>
<keyword evidence="2" id="KW-0472">Membrane</keyword>
<dbReference type="Gene3D" id="1.25.40.270">
    <property type="entry name" value="Vacuolar protein sorting-associated protein vta1"/>
    <property type="match status" value="1"/>
</dbReference>
<proteinExistence type="predicted"/>
<organism evidence="3 4">
    <name type="scientific">Raphanus sativus</name>
    <name type="common">Radish</name>
    <name type="synonym">Raphanus raphanistrum var. sativus</name>
    <dbReference type="NCBI Taxonomy" id="3726"/>
    <lineage>
        <taxon>Eukaryota</taxon>
        <taxon>Viridiplantae</taxon>
        <taxon>Streptophyta</taxon>
        <taxon>Embryophyta</taxon>
        <taxon>Tracheophyta</taxon>
        <taxon>Spermatophyta</taxon>
        <taxon>Magnoliopsida</taxon>
        <taxon>eudicotyledons</taxon>
        <taxon>Gunneridae</taxon>
        <taxon>Pentapetalae</taxon>
        <taxon>rosids</taxon>
        <taxon>malvids</taxon>
        <taxon>Brassicales</taxon>
        <taxon>Brassicaceae</taxon>
        <taxon>Brassiceae</taxon>
        <taxon>Raphanus</taxon>
    </lineage>
</organism>
<accession>A0A9W3BVM6</accession>
<evidence type="ECO:0000256" key="1">
    <source>
        <dbReference type="ARBA" id="ARBA00004308"/>
    </source>
</evidence>
<protein>
    <submittedName>
        <fullName evidence="4">Callose synthase 3-like</fullName>
    </submittedName>
</protein>
<keyword evidence="3" id="KW-1185">Reference proteome</keyword>
<sequence>MPAEANNLPDSEAVPSGLREVSLILRVAHKIHPTHPRIAYLCVLAALEESRIVLSLDFQIDVMEFMSSLSYWTKTNDEKHGDGKVRPSDARDMQSFYLEYYEKNIQALFKFLEDNRYFEGYAFEYDKTFER</sequence>
<evidence type="ECO:0000313" key="3">
    <source>
        <dbReference type="Proteomes" id="UP000504610"/>
    </source>
</evidence>
<dbReference type="GO" id="GO:0012505">
    <property type="term" value="C:endomembrane system"/>
    <property type="evidence" value="ECO:0007669"/>
    <property type="project" value="UniProtKB-SubCell"/>
</dbReference>
<dbReference type="Proteomes" id="UP000504610">
    <property type="component" value="Chromosome 6"/>
</dbReference>
<gene>
    <name evidence="4" type="primary">LOC108808675</name>
</gene>
<dbReference type="AlphaFoldDB" id="A0A9W3BVM6"/>
<dbReference type="RefSeq" id="XP_056843395.1">
    <property type="nucleotide sequence ID" value="XM_056987415.1"/>
</dbReference>
<evidence type="ECO:0000256" key="2">
    <source>
        <dbReference type="ARBA" id="ARBA00023136"/>
    </source>
</evidence>
<dbReference type="OrthoDB" id="1113362at2759"/>
<dbReference type="GeneID" id="108808675"/>
<name>A0A9W3BVM6_RAPSA</name>
<comment type="subcellular location">
    <subcellularLocation>
        <location evidence="1">Endomembrane system</location>
    </subcellularLocation>
</comment>
<reference evidence="3" key="1">
    <citation type="journal article" date="2019" name="Database">
        <title>The radish genome database (RadishGD): an integrated information resource for radish genomics.</title>
        <authorList>
            <person name="Yu H.J."/>
            <person name="Baek S."/>
            <person name="Lee Y.J."/>
            <person name="Cho A."/>
            <person name="Mun J.H."/>
        </authorList>
    </citation>
    <scope>NUCLEOTIDE SEQUENCE [LARGE SCALE GENOMIC DNA]</scope>
    <source>
        <strain evidence="3">cv. WK10039</strain>
    </source>
</reference>
<evidence type="ECO:0000313" key="4">
    <source>
        <dbReference type="RefSeq" id="XP_056843395.1"/>
    </source>
</evidence>